<accession>A0A7W7T490</accession>
<organism evidence="1 2">
    <name type="scientific">Saccharothrix violaceirubra</name>
    <dbReference type="NCBI Taxonomy" id="413306"/>
    <lineage>
        <taxon>Bacteria</taxon>
        <taxon>Bacillati</taxon>
        <taxon>Actinomycetota</taxon>
        <taxon>Actinomycetes</taxon>
        <taxon>Pseudonocardiales</taxon>
        <taxon>Pseudonocardiaceae</taxon>
        <taxon>Saccharothrix</taxon>
    </lineage>
</organism>
<protein>
    <recommendedName>
        <fullName evidence="3">Excreted virulence factor EspC (Type VII ESX diderm)</fullName>
    </recommendedName>
</protein>
<comment type="caution">
    <text evidence="1">The sequence shown here is derived from an EMBL/GenBank/DDBJ whole genome shotgun (WGS) entry which is preliminary data.</text>
</comment>
<sequence>MTDSYTMSPEELRGHAARLRKVQDRLDTALKAAGQVSLDPLAYGLLNPGIAVMVTIVSRVGVAALDQGEQAVADTIAEVRKTADLAEEVERGTWIAFRGMGR</sequence>
<dbReference type="Proteomes" id="UP000542674">
    <property type="component" value="Unassembled WGS sequence"/>
</dbReference>
<dbReference type="RefSeq" id="WP_184670189.1">
    <property type="nucleotide sequence ID" value="NZ_BAABAI010000026.1"/>
</dbReference>
<reference evidence="1 2" key="1">
    <citation type="submission" date="2020-08" db="EMBL/GenBank/DDBJ databases">
        <title>Sequencing the genomes of 1000 actinobacteria strains.</title>
        <authorList>
            <person name="Klenk H.-P."/>
        </authorList>
    </citation>
    <scope>NUCLEOTIDE SEQUENCE [LARGE SCALE GENOMIC DNA]</scope>
    <source>
        <strain evidence="1 2">DSM 45084</strain>
    </source>
</reference>
<evidence type="ECO:0000313" key="1">
    <source>
        <dbReference type="EMBL" id="MBB4966283.1"/>
    </source>
</evidence>
<keyword evidence="2" id="KW-1185">Reference proteome</keyword>
<dbReference type="EMBL" id="JACHJS010000001">
    <property type="protein sequence ID" value="MBB4966283.1"/>
    <property type="molecule type" value="Genomic_DNA"/>
</dbReference>
<dbReference type="AlphaFoldDB" id="A0A7W7T490"/>
<evidence type="ECO:0000313" key="2">
    <source>
        <dbReference type="Proteomes" id="UP000542674"/>
    </source>
</evidence>
<gene>
    <name evidence="1" type="ORF">F4559_003642</name>
</gene>
<name>A0A7W7T490_9PSEU</name>
<proteinExistence type="predicted"/>
<evidence type="ECO:0008006" key="3">
    <source>
        <dbReference type="Google" id="ProtNLM"/>
    </source>
</evidence>